<comment type="catalytic activity">
    <reaction evidence="18 20">
        <text>N-acetyl-alpha-D-glucosamine 1-phosphate + UTP + H(+) = UDP-N-acetyl-alpha-D-glucosamine + diphosphate</text>
        <dbReference type="Rhea" id="RHEA:13509"/>
        <dbReference type="ChEBI" id="CHEBI:15378"/>
        <dbReference type="ChEBI" id="CHEBI:33019"/>
        <dbReference type="ChEBI" id="CHEBI:46398"/>
        <dbReference type="ChEBI" id="CHEBI:57705"/>
        <dbReference type="ChEBI" id="CHEBI:57776"/>
        <dbReference type="EC" id="2.7.7.23"/>
    </reaction>
</comment>
<comment type="subunit">
    <text evidence="20">Homotrimer.</text>
</comment>
<evidence type="ECO:0000256" key="19">
    <source>
        <dbReference type="ARBA" id="ARBA00049628"/>
    </source>
</evidence>
<sequence length="462" mass="49778">MTAKYTIILAAGKGTRMKSKLHKVLHRVAGKSMVDHVLTQVEQIHPEAVVTVVGHDAEAVKAELGDRTQFAEQKEQLGTGHAVLQAESILGGRDGVTMIVSGDTPLLTAATFEKLFAYHADKGAKATILTAAAPDPTGYGRIIRGDLGTVQKIVEQKDATPEEAKINEINTGVFCFDNKALFSALHEVTNDNAQGEYYLTDVIEILKRRGDVVAAYKMPDFNESMGVNDRVALAAAASVMRDRINEEHMRDGVTLIDPERTYIDADVQIGNDTVIEPGVYLKGQTVIGNDCHIRSGSTIVNSTIEDGVTVTSSTIEDSIMHKNSDIGPNSHLRPQSDIGEGVHIGNFCEVKKATIGAGTKVGHLTYVGDATLGKNINVGCGVVFVNYDGVKKWHTNVGDDAFIGSNSNIVAPVDVADHSFIAAGSTITNDVPFHAMAIARSRQTTKPDYWDRLPLSDSEDWQ</sequence>
<dbReference type="Gene3D" id="3.90.550.10">
    <property type="entry name" value="Spore Coat Polysaccharide Biosynthesis Protein SpsA, Chain A"/>
    <property type="match status" value="1"/>
</dbReference>
<dbReference type="EMBL" id="AYZK01000002">
    <property type="protein sequence ID" value="KRM87363.1"/>
    <property type="molecule type" value="Genomic_DNA"/>
</dbReference>
<evidence type="ECO:0000256" key="14">
    <source>
        <dbReference type="ARBA" id="ARBA00023268"/>
    </source>
</evidence>
<keyword evidence="9 20" id="KW-0479">Metal-binding</keyword>
<evidence type="ECO:0000256" key="15">
    <source>
        <dbReference type="ARBA" id="ARBA00023315"/>
    </source>
</evidence>
<evidence type="ECO:0000256" key="8">
    <source>
        <dbReference type="ARBA" id="ARBA00022695"/>
    </source>
</evidence>
<evidence type="ECO:0000256" key="6">
    <source>
        <dbReference type="ARBA" id="ARBA00022490"/>
    </source>
</evidence>
<evidence type="ECO:0000256" key="16">
    <source>
        <dbReference type="ARBA" id="ARBA00023316"/>
    </source>
</evidence>
<keyword evidence="12 20" id="KW-0133">Cell shape</keyword>
<comment type="catalytic activity">
    <reaction evidence="17 20">
        <text>alpha-D-glucosamine 1-phosphate + acetyl-CoA = N-acetyl-alpha-D-glucosamine 1-phosphate + CoA + H(+)</text>
        <dbReference type="Rhea" id="RHEA:13725"/>
        <dbReference type="ChEBI" id="CHEBI:15378"/>
        <dbReference type="ChEBI" id="CHEBI:57287"/>
        <dbReference type="ChEBI" id="CHEBI:57288"/>
        <dbReference type="ChEBI" id="CHEBI:57776"/>
        <dbReference type="ChEBI" id="CHEBI:58516"/>
        <dbReference type="EC" id="2.3.1.157"/>
    </reaction>
</comment>
<evidence type="ECO:0000256" key="18">
    <source>
        <dbReference type="ARBA" id="ARBA00048493"/>
    </source>
</evidence>
<dbReference type="NCBIfam" id="TIGR01173">
    <property type="entry name" value="glmU"/>
    <property type="match status" value="1"/>
</dbReference>
<dbReference type="GO" id="GO:0009245">
    <property type="term" value="P:lipid A biosynthetic process"/>
    <property type="evidence" value="ECO:0007669"/>
    <property type="project" value="UniProtKB-UniRule"/>
</dbReference>
<feature type="binding site" evidence="20">
    <location>
        <position position="351"/>
    </location>
    <ligand>
        <name>UDP-N-acetyl-alpha-D-glucosamine</name>
        <dbReference type="ChEBI" id="CHEBI:57705"/>
    </ligand>
</feature>
<dbReference type="InterPro" id="IPR038009">
    <property type="entry name" value="GlmU_C_LbH"/>
</dbReference>
<feature type="binding site" evidence="20">
    <location>
        <begin position="101"/>
        <end position="103"/>
    </location>
    <ligand>
        <name>UDP-N-acetyl-alpha-D-glucosamine</name>
        <dbReference type="ChEBI" id="CHEBI:57705"/>
    </ligand>
</feature>
<comment type="function">
    <text evidence="19 20">Catalyzes the last two sequential reactions in the de novo biosynthetic pathway for UDP-N-acetylglucosamine (UDP-GlcNAc). The C-terminal domain catalyzes the transfer of acetyl group from acetyl coenzyme A to glucosamine-1-phosphate (GlcN-1-P) to produce N-acetylglucosamine-1-phosphate (GlcNAc-1-P), which is converted into UDP-GlcNAc by the transfer of uridine 5-monophosphate (from uridine 5-triphosphate), a reaction catalyzed by the N-terminal domain.</text>
</comment>
<dbReference type="GO" id="GO:0005737">
    <property type="term" value="C:cytoplasm"/>
    <property type="evidence" value="ECO:0007669"/>
    <property type="project" value="UniProtKB-SubCell"/>
</dbReference>
<feature type="binding site" evidence="20">
    <location>
        <begin position="386"/>
        <end position="387"/>
    </location>
    <ligand>
        <name>acetyl-CoA</name>
        <dbReference type="ChEBI" id="CHEBI:57288"/>
    </ligand>
</feature>
<dbReference type="RefSeq" id="WP_054750143.1">
    <property type="nucleotide sequence ID" value="NZ_AYZK01000002.1"/>
</dbReference>
<evidence type="ECO:0000256" key="13">
    <source>
        <dbReference type="ARBA" id="ARBA00022984"/>
    </source>
</evidence>
<evidence type="ECO:0000259" key="21">
    <source>
        <dbReference type="Pfam" id="PF00483"/>
    </source>
</evidence>
<feature type="binding site" evidence="20">
    <location>
        <position position="103"/>
    </location>
    <ligand>
        <name>Mg(2+)</name>
        <dbReference type="ChEBI" id="CHEBI:18420"/>
    </ligand>
</feature>
<feature type="region of interest" description="Linker" evidence="20">
    <location>
        <begin position="231"/>
        <end position="251"/>
    </location>
</feature>
<feature type="binding site" evidence="20">
    <location>
        <position position="423"/>
    </location>
    <ligand>
        <name>acetyl-CoA</name>
        <dbReference type="ChEBI" id="CHEBI:57288"/>
    </ligand>
</feature>
<evidence type="ECO:0000313" key="23">
    <source>
        <dbReference type="Proteomes" id="UP000051789"/>
    </source>
</evidence>
<feature type="binding site" evidence="20">
    <location>
        <position position="333"/>
    </location>
    <ligand>
        <name>UDP-N-acetyl-alpha-D-glucosamine</name>
        <dbReference type="ChEBI" id="CHEBI:57705"/>
    </ligand>
</feature>
<comment type="caution">
    <text evidence="20">Lacks conserved residue(s) required for the propagation of feature annotation.</text>
</comment>
<keyword evidence="11 20" id="KW-0460">Magnesium</keyword>
<keyword evidence="13 20" id="KW-0573">Peptidoglycan synthesis</keyword>
<comment type="pathway">
    <text evidence="20">Bacterial outer membrane biogenesis; LPS lipid A biosynthesis.</text>
</comment>
<name>A0A0R2CI52_9LACO</name>
<dbReference type="HAMAP" id="MF_01631">
    <property type="entry name" value="GlmU"/>
    <property type="match status" value="1"/>
</dbReference>
<dbReference type="PROSITE" id="PS00101">
    <property type="entry name" value="HEXAPEP_TRANSFERASES"/>
    <property type="match status" value="1"/>
</dbReference>
<dbReference type="GO" id="GO:0071555">
    <property type="term" value="P:cell wall organization"/>
    <property type="evidence" value="ECO:0007669"/>
    <property type="project" value="UniProtKB-KW"/>
</dbReference>
<feature type="binding site" evidence="20">
    <location>
        <position position="170"/>
    </location>
    <ligand>
        <name>UDP-N-acetyl-alpha-D-glucosamine</name>
        <dbReference type="ChEBI" id="CHEBI:57705"/>
    </ligand>
</feature>
<evidence type="ECO:0000256" key="1">
    <source>
        <dbReference type="ARBA" id="ARBA00004496"/>
    </source>
</evidence>
<dbReference type="OrthoDB" id="9775031at2"/>
<feature type="binding site" evidence="20">
    <location>
        <position position="73"/>
    </location>
    <ligand>
        <name>UDP-N-acetyl-alpha-D-glucosamine</name>
        <dbReference type="ChEBI" id="CHEBI:57705"/>
    </ligand>
</feature>
<feature type="binding site" evidence="20">
    <location>
        <position position="228"/>
    </location>
    <ligand>
        <name>Mg(2+)</name>
        <dbReference type="ChEBI" id="CHEBI:18420"/>
    </ligand>
</feature>
<evidence type="ECO:0000256" key="11">
    <source>
        <dbReference type="ARBA" id="ARBA00022842"/>
    </source>
</evidence>
<dbReference type="SUPFAM" id="SSF53448">
    <property type="entry name" value="Nucleotide-diphospho-sugar transferases"/>
    <property type="match status" value="1"/>
</dbReference>
<dbReference type="PATRIC" id="fig|1423810.4.peg.891"/>
<keyword evidence="23" id="KW-1185">Reference proteome</keyword>
<keyword evidence="8 20" id="KW-0548">Nucleotidyltransferase</keyword>
<feature type="active site" description="Proton acceptor" evidence="20">
    <location>
        <position position="363"/>
    </location>
</feature>
<dbReference type="InterPro" id="IPR029044">
    <property type="entry name" value="Nucleotide-diphossugar_trans"/>
</dbReference>
<dbReference type="SUPFAM" id="SSF51161">
    <property type="entry name" value="Trimeric LpxA-like enzymes"/>
    <property type="match status" value="1"/>
</dbReference>
<dbReference type="GO" id="GO:0019134">
    <property type="term" value="F:glucosamine-1-phosphate N-acetyltransferase activity"/>
    <property type="evidence" value="ECO:0007669"/>
    <property type="project" value="UniProtKB-UniRule"/>
</dbReference>
<dbReference type="AlphaFoldDB" id="A0A0R2CI52"/>
<feature type="binding site" evidence="20">
    <location>
        <position position="140"/>
    </location>
    <ligand>
        <name>UDP-N-acetyl-alpha-D-glucosamine</name>
        <dbReference type="ChEBI" id="CHEBI:57705"/>
    </ligand>
</feature>
<evidence type="ECO:0000256" key="2">
    <source>
        <dbReference type="ARBA" id="ARBA00005166"/>
    </source>
</evidence>
<dbReference type="GO" id="GO:0009252">
    <property type="term" value="P:peptidoglycan biosynthetic process"/>
    <property type="evidence" value="ECO:0007669"/>
    <property type="project" value="UniProtKB-UniRule"/>
</dbReference>
<dbReference type="InterPro" id="IPR001451">
    <property type="entry name" value="Hexapep"/>
</dbReference>
<reference evidence="22 23" key="1">
    <citation type="journal article" date="2015" name="Genome Announc.">
        <title>Expanding the biotechnology potential of lactobacilli through comparative genomics of 213 strains and associated genera.</title>
        <authorList>
            <person name="Sun Z."/>
            <person name="Harris H.M."/>
            <person name="McCann A."/>
            <person name="Guo C."/>
            <person name="Argimon S."/>
            <person name="Zhang W."/>
            <person name="Yang X."/>
            <person name="Jeffery I.B."/>
            <person name="Cooney J.C."/>
            <person name="Kagawa T.F."/>
            <person name="Liu W."/>
            <person name="Song Y."/>
            <person name="Salvetti E."/>
            <person name="Wrobel A."/>
            <person name="Rasinkangas P."/>
            <person name="Parkhill J."/>
            <person name="Rea M.C."/>
            <person name="O'Sullivan O."/>
            <person name="Ritari J."/>
            <person name="Douillard F.P."/>
            <person name="Paul Ross R."/>
            <person name="Yang R."/>
            <person name="Briner A.E."/>
            <person name="Felis G.E."/>
            <person name="de Vos W.M."/>
            <person name="Barrangou R."/>
            <person name="Klaenhammer T.R."/>
            <person name="Caufield P.W."/>
            <person name="Cui Y."/>
            <person name="Zhang H."/>
            <person name="O'Toole P.W."/>
        </authorList>
    </citation>
    <scope>NUCLEOTIDE SEQUENCE [LARGE SCALE GENOMIC DNA]</scope>
    <source>
        <strain evidence="22 23">DSM 22698</strain>
    </source>
</reference>
<feature type="binding site" evidence="20">
    <location>
        <position position="366"/>
    </location>
    <ligand>
        <name>UDP-N-acetyl-alpha-D-glucosamine</name>
        <dbReference type="ChEBI" id="CHEBI:57705"/>
    </ligand>
</feature>
<feature type="region of interest" description="Pyrophosphorylase" evidence="20">
    <location>
        <begin position="1"/>
        <end position="230"/>
    </location>
</feature>
<gene>
    <name evidence="20" type="primary">glmU</name>
    <name evidence="22" type="ORF">FD19_GL000864</name>
</gene>
<keyword evidence="15 20" id="KW-0012">Acyltransferase</keyword>
<feature type="binding site" evidence="20">
    <location>
        <position position="440"/>
    </location>
    <ligand>
        <name>acetyl-CoA</name>
        <dbReference type="ChEBI" id="CHEBI:57288"/>
    </ligand>
</feature>
<feature type="binding site" evidence="20">
    <location>
        <position position="405"/>
    </location>
    <ligand>
        <name>acetyl-CoA</name>
        <dbReference type="ChEBI" id="CHEBI:57288"/>
    </ligand>
</feature>
<dbReference type="InterPro" id="IPR050065">
    <property type="entry name" value="GlmU-like"/>
</dbReference>
<evidence type="ECO:0000256" key="3">
    <source>
        <dbReference type="ARBA" id="ARBA00005208"/>
    </source>
</evidence>
<keyword evidence="6 20" id="KW-0963">Cytoplasm</keyword>
<dbReference type="GO" id="GO:0006048">
    <property type="term" value="P:UDP-N-acetylglucosamine biosynthetic process"/>
    <property type="evidence" value="ECO:0007669"/>
    <property type="project" value="UniProtKB-UniPathway"/>
</dbReference>
<feature type="domain" description="Nucleotidyl transferase" evidence="21">
    <location>
        <begin position="6"/>
        <end position="220"/>
    </location>
</feature>
<evidence type="ECO:0000313" key="22">
    <source>
        <dbReference type="EMBL" id="KRM87363.1"/>
    </source>
</evidence>
<feature type="binding site" evidence="20">
    <location>
        <begin position="78"/>
        <end position="79"/>
    </location>
    <ligand>
        <name>UDP-N-acetyl-alpha-D-glucosamine</name>
        <dbReference type="ChEBI" id="CHEBI:57705"/>
    </ligand>
</feature>
<dbReference type="STRING" id="1423810.FD19_GL000864"/>
<feature type="binding site" evidence="20">
    <location>
        <position position="228"/>
    </location>
    <ligand>
        <name>UDP-N-acetyl-alpha-D-glucosamine</name>
        <dbReference type="ChEBI" id="CHEBI:57705"/>
    </ligand>
</feature>
<evidence type="ECO:0000256" key="12">
    <source>
        <dbReference type="ARBA" id="ARBA00022960"/>
    </source>
</evidence>
<dbReference type="InterPro" id="IPR005835">
    <property type="entry name" value="NTP_transferase_dom"/>
</dbReference>
<dbReference type="InterPro" id="IPR018357">
    <property type="entry name" value="Hexapep_transf_CS"/>
</dbReference>
<dbReference type="EC" id="2.7.7.23" evidence="20"/>
<feature type="binding site" evidence="20">
    <location>
        <position position="377"/>
    </location>
    <ligand>
        <name>UDP-N-acetyl-alpha-D-glucosamine</name>
        <dbReference type="ChEBI" id="CHEBI:57705"/>
    </ligand>
</feature>
<dbReference type="GO" id="GO:0003977">
    <property type="term" value="F:UDP-N-acetylglucosamine diphosphorylase activity"/>
    <property type="evidence" value="ECO:0007669"/>
    <property type="project" value="UniProtKB-UniRule"/>
</dbReference>
<comment type="subcellular location">
    <subcellularLocation>
        <location evidence="1 20">Cytoplasm</location>
    </subcellularLocation>
</comment>
<dbReference type="PANTHER" id="PTHR43584">
    <property type="entry name" value="NUCLEOTIDYL TRANSFERASE"/>
    <property type="match status" value="1"/>
</dbReference>
<dbReference type="CDD" id="cd03353">
    <property type="entry name" value="LbH_GlmU_C"/>
    <property type="match status" value="1"/>
</dbReference>
<evidence type="ECO:0000256" key="20">
    <source>
        <dbReference type="HAMAP-Rule" id="MF_01631"/>
    </source>
</evidence>
<organism evidence="22 23">
    <name type="scientific">Lacticaseibacillus thailandensis DSM 22698 = JCM 13996</name>
    <dbReference type="NCBI Taxonomy" id="1423810"/>
    <lineage>
        <taxon>Bacteria</taxon>
        <taxon>Bacillati</taxon>
        <taxon>Bacillota</taxon>
        <taxon>Bacilli</taxon>
        <taxon>Lactobacillales</taxon>
        <taxon>Lactobacillaceae</taxon>
        <taxon>Lacticaseibacillus</taxon>
    </lineage>
</organism>
<evidence type="ECO:0000256" key="9">
    <source>
        <dbReference type="ARBA" id="ARBA00022723"/>
    </source>
</evidence>
<dbReference type="EC" id="2.3.1.157" evidence="20"/>
<dbReference type="Pfam" id="PF00132">
    <property type="entry name" value="Hexapep"/>
    <property type="match status" value="2"/>
</dbReference>
<dbReference type="Pfam" id="PF00483">
    <property type="entry name" value="NTP_transferase"/>
    <property type="match status" value="1"/>
</dbReference>
<proteinExistence type="inferred from homology"/>
<comment type="pathway">
    <text evidence="2 20">Nucleotide-sugar biosynthesis; UDP-N-acetyl-alpha-D-glucosamine biosynthesis; N-acetyl-alpha-D-glucosamine 1-phosphate from alpha-D-glucosamine 6-phosphate (route II): step 2/2.</text>
</comment>
<accession>A0A0R2CI52</accession>
<evidence type="ECO:0000256" key="5">
    <source>
        <dbReference type="ARBA" id="ARBA00007947"/>
    </source>
</evidence>
<comment type="caution">
    <text evidence="22">The sequence shown here is derived from an EMBL/GenBank/DDBJ whole genome shotgun (WGS) entry which is preliminary data.</text>
</comment>
<keyword evidence="14 20" id="KW-0511">Multifunctional enzyme</keyword>
<evidence type="ECO:0000256" key="7">
    <source>
        <dbReference type="ARBA" id="ARBA00022679"/>
    </source>
</evidence>
<dbReference type="InterPro" id="IPR005882">
    <property type="entry name" value="Bifunctional_GlmU"/>
</dbReference>
<feature type="binding site" evidence="20">
    <location>
        <position position="155"/>
    </location>
    <ligand>
        <name>UDP-N-acetyl-alpha-D-glucosamine</name>
        <dbReference type="ChEBI" id="CHEBI:57705"/>
    </ligand>
</feature>
<comment type="pathway">
    <text evidence="3 20">Nucleotide-sugar biosynthesis; UDP-N-acetyl-alpha-D-glucosamine biosynthesis; UDP-N-acetyl-alpha-D-glucosamine from N-acetyl-alpha-D-glucosamine 1-phosphate: step 1/1.</text>
</comment>
<comment type="similarity">
    <text evidence="4 20">In the C-terminal section; belongs to the transferase hexapeptide repeat family.</text>
</comment>
<dbReference type="NCBIfam" id="NF010934">
    <property type="entry name" value="PRK14354.1"/>
    <property type="match status" value="1"/>
</dbReference>
<dbReference type="GO" id="GO:0008360">
    <property type="term" value="P:regulation of cell shape"/>
    <property type="evidence" value="ECO:0007669"/>
    <property type="project" value="UniProtKB-KW"/>
</dbReference>
<dbReference type="InterPro" id="IPR011004">
    <property type="entry name" value="Trimer_LpxA-like_sf"/>
</dbReference>
<feature type="region of interest" description="N-acetyltransferase" evidence="20">
    <location>
        <begin position="252"/>
        <end position="462"/>
    </location>
</feature>
<dbReference type="Proteomes" id="UP000051789">
    <property type="component" value="Unassembled WGS sequence"/>
</dbReference>
<comment type="cofactor">
    <cofactor evidence="20">
        <name>Mg(2+)</name>
        <dbReference type="ChEBI" id="CHEBI:18420"/>
    </cofactor>
    <text evidence="20">Binds 1 Mg(2+) ion per subunit.</text>
</comment>
<keyword evidence="7 20" id="KW-0808">Transferase</keyword>
<dbReference type="Gene3D" id="2.160.10.10">
    <property type="entry name" value="Hexapeptide repeat proteins"/>
    <property type="match status" value="1"/>
</dbReference>
<keyword evidence="16 20" id="KW-0961">Cell wall biogenesis/degradation</keyword>
<dbReference type="UniPathway" id="UPA00973"/>
<dbReference type="PANTHER" id="PTHR43584:SF3">
    <property type="entry name" value="BIFUNCTIONAL PROTEIN GLMU"/>
    <property type="match status" value="1"/>
</dbReference>
<dbReference type="GO" id="GO:0016020">
    <property type="term" value="C:membrane"/>
    <property type="evidence" value="ECO:0007669"/>
    <property type="project" value="GOC"/>
</dbReference>
<evidence type="ECO:0000256" key="10">
    <source>
        <dbReference type="ARBA" id="ARBA00022737"/>
    </source>
</evidence>
<dbReference type="CDD" id="cd02540">
    <property type="entry name" value="GT2_GlmU_N_bac"/>
    <property type="match status" value="1"/>
</dbReference>
<evidence type="ECO:0000256" key="4">
    <source>
        <dbReference type="ARBA" id="ARBA00007707"/>
    </source>
</evidence>
<protein>
    <recommendedName>
        <fullName evidence="20">Bifunctional protein GlmU</fullName>
    </recommendedName>
    <domain>
        <recommendedName>
            <fullName evidence="20">UDP-N-acetylglucosamine pyrophosphorylase</fullName>
            <ecNumber evidence="20">2.7.7.23</ecNumber>
        </recommendedName>
        <alternativeName>
            <fullName evidence="20">N-acetylglucosamine-1-phosphate uridyltransferase</fullName>
        </alternativeName>
    </domain>
    <domain>
        <recommendedName>
            <fullName evidence="20">Glucosamine-1-phosphate N-acetyltransferase</fullName>
            <ecNumber evidence="20">2.3.1.157</ecNumber>
        </recommendedName>
    </domain>
</protein>
<feature type="binding site" evidence="20">
    <location>
        <position position="23"/>
    </location>
    <ligand>
        <name>UDP-N-acetyl-alpha-D-glucosamine</name>
        <dbReference type="ChEBI" id="CHEBI:57705"/>
    </ligand>
</feature>
<evidence type="ECO:0000256" key="17">
    <source>
        <dbReference type="ARBA" id="ARBA00048247"/>
    </source>
</evidence>
<dbReference type="GO" id="GO:0000287">
    <property type="term" value="F:magnesium ion binding"/>
    <property type="evidence" value="ECO:0007669"/>
    <property type="project" value="UniProtKB-UniRule"/>
</dbReference>
<keyword evidence="10 20" id="KW-0677">Repeat</keyword>
<dbReference type="GO" id="GO:0000902">
    <property type="term" value="P:cell morphogenesis"/>
    <property type="evidence" value="ECO:0007669"/>
    <property type="project" value="UniProtKB-UniRule"/>
</dbReference>
<dbReference type="UniPathway" id="UPA00113">
    <property type="reaction ID" value="UER00532"/>
</dbReference>
<comment type="similarity">
    <text evidence="5 20">In the N-terminal section; belongs to the N-acetylglucosamine-1-phosphate uridyltransferase family.</text>
</comment>
<feature type="binding site" evidence="20">
    <location>
        <begin position="9"/>
        <end position="12"/>
    </location>
    <ligand>
        <name>UDP-N-acetyl-alpha-D-glucosamine</name>
        <dbReference type="ChEBI" id="CHEBI:57705"/>
    </ligand>
</feature>